<name>V5GYP4_ANOGL</name>
<feature type="domain" description="Reverse transcriptase RNase H-like" evidence="7">
    <location>
        <begin position="46"/>
        <end position="148"/>
    </location>
</feature>
<keyword evidence="3" id="KW-0540">Nuclease</keyword>
<evidence type="ECO:0000256" key="2">
    <source>
        <dbReference type="ARBA" id="ARBA00022695"/>
    </source>
</evidence>
<dbReference type="InterPro" id="IPR050951">
    <property type="entry name" value="Retrovirus_Pol_polyprotein"/>
</dbReference>
<gene>
    <name evidence="8" type="primary">POL3</name>
</gene>
<protein>
    <submittedName>
        <fullName evidence="8">Retrovirus-related Pol polyprotein</fullName>
    </submittedName>
</protein>
<evidence type="ECO:0000256" key="4">
    <source>
        <dbReference type="ARBA" id="ARBA00022759"/>
    </source>
</evidence>
<dbReference type="InterPro" id="IPR041373">
    <property type="entry name" value="RT_RNaseH"/>
</dbReference>
<dbReference type="GO" id="GO:0003964">
    <property type="term" value="F:RNA-directed DNA polymerase activity"/>
    <property type="evidence" value="ECO:0007669"/>
    <property type="project" value="UniProtKB-KW"/>
</dbReference>
<keyword evidence="1" id="KW-0808">Transferase</keyword>
<dbReference type="AlphaFoldDB" id="V5GYP4"/>
<feature type="non-terminal residue" evidence="8">
    <location>
        <position position="1"/>
    </location>
</feature>
<keyword evidence="4" id="KW-0255">Endonuclease</keyword>
<dbReference type="FunFam" id="3.10.20.370:FF:000001">
    <property type="entry name" value="Retrovirus-related Pol polyprotein from transposon 17.6-like protein"/>
    <property type="match status" value="1"/>
</dbReference>
<evidence type="ECO:0000256" key="3">
    <source>
        <dbReference type="ARBA" id="ARBA00022722"/>
    </source>
</evidence>
<dbReference type="SUPFAM" id="SSF56672">
    <property type="entry name" value="DNA/RNA polymerases"/>
    <property type="match status" value="1"/>
</dbReference>
<evidence type="ECO:0000256" key="1">
    <source>
        <dbReference type="ARBA" id="ARBA00022679"/>
    </source>
</evidence>
<evidence type="ECO:0000313" key="8">
    <source>
        <dbReference type="EMBL" id="JAB66987.1"/>
    </source>
</evidence>
<dbReference type="PANTHER" id="PTHR37984:SF5">
    <property type="entry name" value="PROTEIN NYNRIN-LIKE"/>
    <property type="match status" value="1"/>
</dbReference>
<dbReference type="GO" id="GO:0004519">
    <property type="term" value="F:endonuclease activity"/>
    <property type="evidence" value="ECO:0007669"/>
    <property type="project" value="UniProtKB-KW"/>
</dbReference>
<dbReference type="InterPro" id="IPR043128">
    <property type="entry name" value="Rev_trsase/Diguanyl_cyclase"/>
</dbReference>
<feature type="non-terminal residue" evidence="8">
    <location>
        <position position="148"/>
    </location>
</feature>
<organism evidence="8">
    <name type="scientific">Anoplophora glabripennis</name>
    <name type="common">Asian longhorn beetle</name>
    <name type="synonym">Anoplophora nobilis</name>
    <dbReference type="NCBI Taxonomy" id="217634"/>
    <lineage>
        <taxon>Eukaryota</taxon>
        <taxon>Metazoa</taxon>
        <taxon>Ecdysozoa</taxon>
        <taxon>Arthropoda</taxon>
        <taxon>Hexapoda</taxon>
        <taxon>Insecta</taxon>
        <taxon>Pterygota</taxon>
        <taxon>Neoptera</taxon>
        <taxon>Endopterygota</taxon>
        <taxon>Coleoptera</taxon>
        <taxon>Polyphaga</taxon>
        <taxon>Cucujiformia</taxon>
        <taxon>Chrysomeloidea</taxon>
        <taxon>Cerambycidae</taxon>
        <taxon>Lamiinae</taxon>
        <taxon>Lamiini</taxon>
        <taxon>Anoplophora</taxon>
    </lineage>
</organism>
<evidence type="ECO:0000256" key="6">
    <source>
        <dbReference type="ARBA" id="ARBA00022918"/>
    </source>
</evidence>
<dbReference type="EMBL" id="GALX01001479">
    <property type="protein sequence ID" value="JAB66987.1"/>
    <property type="molecule type" value="Transcribed_RNA"/>
</dbReference>
<keyword evidence="5" id="KW-0378">Hydrolase</keyword>
<accession>V5GYP4</accession>
<proteinExistence type="predicted"/>
<evidence type="ECO:0000256" key="5">
    <source>
        <dbReference type="ARBA" id="ARBA00022801"/>
    </source>
</evidence>
<keyword evidence="2" id="KW-0548">Nucleotidyltransferase</keyword>
<dbReference type="Pfam" id="PF17917">
    <property type="entry name" value="RT_RNaseH"/>
    <property type="match status" value="1"/>
</dbReference>
<dbReference type="PANTHER" id="PTHR37984">
    <property type="entry name" value="PROTEIN CBG26694"/>
    <property type="match status" value="1"/>
</dbReference>
<keyword evidence="6" id="KW-0695">RNA-directed DNA polymerase</keyword>
<dbReference type="GO" id="GO:0016787">
    <property type="term" value="F:hydrolase activity"/>
    <property type="evidence" value="ECO:0007669"/>
    <property type="project" value="UniProtKB-KW"/>
</dbReference>
<evidence type="ECO:0000259" key="7">
    <source>
        <dbReference type="Pfam" id="PF17917"/>
    </source>
</evidence>
<dbReference type="CDD" id="cd09274">
    <property type="entry name" value="RNase_HI_RT_Ty3"/>
    <property type="match status" value="1"/>
</dbReference>
<sequence>PGFAVLAAPLTDLVGKTVFKWTTAAEVAFQKVKEALAQPLSLSRPDPNHKIILQTDASSLGMGAVVYQEPVKGEKKIIACASAKFTVAERKYHCNEQEVLAVVWACKRFRGLLEDRQFTLRTDSRALFWLDKYRDDRAKLTRYALLLQ</sequence>
<reference evidence="8" key="1">
    <citation type="submission" date="2013-07" db="EMBL/GenBank/DDBJ databases">
        <title>Midgut Transcriptome Profiling of Anoplphora glabripennis, a Lignocellulose Degrading, Wood-Boring Cerambycid.</title>
        <authorList>
            <person name="Scully E.D."/>
            <person name="Hoover K."/>
            <person name="Carlson J.E."/>
            <person name="Tien M."/>
            <person name="Geib S.M."/>
        </authorList>
    </citation>
    <scope>NUCLEOTIDE SEQUENCE</scope>
</reference>
<dbReference type="InterPro" id="IPR043502">
    <property type="entry name" value="DNA/RNA_pol_sf"/>
</dbReference>
<dbReference type="Gene3D" id="3.30.70.270">
    <property type="match status" value="1"/>
</dbReference>